<keyword evidence="2" id="KW-1185">Reference proteome</keyword>
<dbReference type="Proteomes" id="UP000218784">
    <property type="component" value="Unassembled WGS sequence"/>
</dbReference>
<evidence type="ECO:0000313" key="2">
    <source>
        <dbReference type="Proteomes" id="UP000218784"/>
    </source>
</evidence>
<name>A0A2A4HZ67_9SPHN</name>
<protein>
    <submittedName>
        <fullName evidence="1">Uncharacterized protein</fullName>
    </submittedName>
</protein>
<gene>
    <name evidence="1" type="ORF">COA17_07230</name>
</gene>
<dbReference type="AlphaFoldDB" id="A0A2A4HZ67"/>
<dbReference type="EMBL" id="NWVD01000002">
    <property type="protein sequence ID" value="PCG09644.1"/>
    <property type="molecule type" value="Genomic_DNA"/>
</dbReference>
<dbReference type="RefSeq" id="WP_096611253.1">
    <property type="nucleotide sequence ID" value="NZ_NWVD01000002.1"/>
</dbReference>
<evidence type="ECO:0000313" key="1">
    <source>
        <dbReference type="EMBL" id="PCG09644.1"/>
    </source>
</evidence>
<organism evidence="1 2">
    <name type="scientific">Sphingomonas ginsenosidimutans</name>
    <dbReference type="NCBI Taxonomy" id="862134"/>
    <lineage>
        <taxon>Bacteria</taxon>
        <taxon>Pseudomonadati</taxon>
        <taxon>Pseudomonadota</taxon>
        <taxon>Alphaproteobacteria</taxon>
        <taxon>Sphingomonadales</taxon>
        <taxon>Sphingomonadaceae</taxon>
        <taxon>Sphingomonas</taxon>
    </lineage>
</organism>
<accession>A0A2A4HZ67</accession>
<comment type="caution">
    <text evidence="1">The sequence shown here is derived from an EMBL/GenBank/DDBJ whole genome shotgun (WGS) entry which is preliminary data.</text>
</comment>
<reference evidence="1 2" key="1">
    <citation type="submission" date="2017-09" db="EMBL/GenBank/DDBJ databases">
        <title>Sphingomonas ginsenosidimutans KACC 14949, whole genome shotgun sequence.</title>
        <authorList>
            <person name="Feng G."/>
            <person name="Zhu H."/>
        </authorList>
    </citation>
    <scope>NUCLEOTIDE SEQUENCE [LARGE SCALE GENOMIC DNA]</scope>
    <source>
        <strain evidence="1 2">KACC 14949</strain>
    </source>
</reference>
<sequence length="187" mass="18952">MMIAIRHSGTGEVQFVASLAGYGAGWAQLGGALPAGVPLDLLTLSGNTWIEDPAKVRAQLLAAVKAEAEGRKMTFLSNGGAKKAEYAQKAAEVAFFDSLGATVTLALAALNAMPAAVKQAKFGFALADAGAFGDTVPAAIERFRVGMTASNKVPTIAATEAKACAALKAATTVAAMRAVVTGITWPA</sequence>
<proteinExistence type="predicted"/>